<protein>
    <recommendedName>
        <fullName evidence="9">Glycoside hydrolase family 5 domain-containing protein</fullName>
    </recommendedName>
</protein>
<dbReference type="InterPro" id="IPR017853">
    <property type="entry name" value="GH"/>
</dbReference>
<evidence type="ECO:0000256" key="2">
    <source>
        <dbReference type="ARBA" id="ARBA00022801"/>
    </source>
</evidence>
<dbReference type="InParanoid" id="K3W879"/>
<dbReference type="SUPFAM" id="SSF51445">
    <property type="entry name" value="(Trans)glycosidases"/>
    <property type="match status" value="1"/>
</dbReference>
<dbReference type="GO" id="GO:0030245">
    <property type="term" value="P:cellulose catabolic process"/>
    <property type="evidence" value="ECO:0007669"/>
    <property type="project" value="UniProtKB-KW"/>
</dbReference>
<keyword evidence="4" id="KW-0119">Carbohydrate metabolism</keyword>
<reference evidence="11" key="1">
    <citation type="journal article" date="2010" name="Genome Biol.">
        <title>Genome sequence of the necrotrophic plant pathogen Pythium ultimum reveals original pathogenicity mechanisms and effector repertoire.</title>
        <authorList>
            <person name="Levesque C.A."/>
            <person name="Brouwer H."/>
            <person name="Cano L."/>
            <person name="Hamilton J.P."/>
            <person name="Holt C."/>
            <person name="Huitema E."/>
            <person name="Raffaele S."/>
            <person name="Robideau G.P."/>
            <person name="Thines M."/>
            <person name="Win J."/>
            <person name="Zerillo M.M."/>
            <person name="Beakes G.W."/>
            <person name="Boore J.L."/>
            <person name="Busam D."/>
            <person name="Dumas B."/>
            <person name="Ferriera S."/>
            <person name="Fuerstenberg S.I."/>
            <person name="Gachon C.M."/>
            <person name="Gaulin E."/>
            <person name="Govers F."/>
            <person name="Grenville-Briggs L."/>
            <person name="Horner N."/>
            <person name="Hostetler J."/>
            <person name="Jiang R.H."/>
            <person name="Johnson J."/>
            <person name="Krajaejun T."/>
            <person name="Lin H."/>
            <person name="Meijer H.J."/>
            <person name="Moore B."/>
            <person name="Morris P."/>
            <person name="Phuntmart V."/>
            <person name="Puiu D."/>
            <person name="Shetty J."/>
            <person name="Stajich J.E."/>
            <person name="Tripathy S."/>
            <person name="Wawra S."/>
            <person name="van West P."/>
            <person name="Whitty B.R."/>
            <person name="Coutinho P.M."/>
            <person name="Henrissat B."/>
            <person name="Martin F."/>
            <person name="Thomas P.D."/>
            <person name="Tyler B.M."/>
            <person name="De Vries R.P."/>
            <person name="Kamoun S."/>
            <person name="Yandell M."/>
            <person name="Tisserat N."/>
            <person name="Buell C.R."/>
        </authorList>
    </citation>
    <scope>NUCLEOTIDE SEQUENCE</scope>
    <source>
        <strain evidence="11">DAOM:BR144</strain>
    </source>
</reference>
<dbReference type="OMA" id="ITVNIRA"/>
<dbReference type="EMBL" id="GL376620">
    <property type="status" value="NOT_ANNOTATED_CDS"/>
    <property type="molecule type" value="Genomic_DNA"/>
</dbReference>
<name>K3W879_GLOUD</name>
<evidence type="ECO:0000256" key="1">
    <source>
        <dbReference type="ARBA" id="ARBA00005641"/>
    </source>
</evidence>
<organism evidence="10 11">
    <name type="scientific">Globisporangium ultimum (strain ATCC 200006 / CBS 805.95 / DAOM BR144)</name>
    <name type="common">Pythium ultimum</name>
    <dbReference type="NCBI Taxonomy" id="431595"/>
    <lineage>
        <taxon>Eukaryota</taxon>
        <taxon>Sar</taxon>
        <taxon>Stramenopiles</taxon>
        <taxon>Oomycota</taxon>
        <taxon>Peronosporomycetes</taxon>
        <taxon>Pythiales</taxon>
        <taxon>Pythiaceae</taxon>
        <taxon>Globisporangium</taxon>
    </lineage>
</organism>
<evidence type="ECO:0000256" key="5">
    <source>
        <dbReference type="ARBA" id="ARBA00023295"/>
    </source>
</evidence>
<evidence type="ECO:0000256" key="3">
    <source>
        <dbReference type="ARBA" id="ARBA00023001"/>
    </source>
</evidence>
<dbReference type="Pfam" id="PF00150">
    <property type="entry name" value="Cellulase"/>
    <property type="match status" value="1"/>
</dbReference>
<evidence type="ECO:0000256" key="6">
    <source>
        <dbReference type="ARBA" id="ARBA00023326"/>
    </source>
</evidence>
<dbReference type="PANTHER" id="PTHR35923:SF2">
    <property type="entry name" value="ENDOGLUCANASE"/>
    <property type="match status" value="1"/>
</dbReference>
<dbReference type="eggNOG" id="KOG1225">
    <property type="taxonomic scope" value="Eukaryota"/>
</dbReference>
<keyword evidence="2 7" id="KW-0378">Hydrolase</keyword>
<evidence type="ECO:0000313" key="11">
    <source>
        <dbReference type="Proteomes" id="UP000019132"/>
    </source>
</evidence>
<evidence type="ECO:0000256" key="7">
    <source>
        <dbReference type="RuleBase" id="RU361153"/>
    </source>
</evidence>
<feature type="signal peptide" evidence="8">
    <location>
        <begin position="1"/>
        <end position="21"/>
    </location>
</feature>
<dbReference type="STRING" id="431595.K3W879"/>
<evidence type="ECO:0000259" key="9">
    <source>
        <dbReference type="Pfam" id="PF00150"/>
    </source>
</evidence>
<proteinExistence type="inferred from homology"/>
<accession>K3W879</accession>
<reference evidence="10" key="3">
    <citation type="submission" date="2015-02" db="UniProtKB">
        <authorList>
            <consortium name="EnsemblProtists"/>
        </authorList>
    </citation>
    <scope>IDENTIFICATION</scope>
    <source>
        <strain evidence="10">DAOM BR144</strain>
    </source>
</reference>
<sequence length="233" mass="25151">MYTRWLGVIAALVASADVSLAANTTSTTSSSFINFRSVNGKLLADGETFYIKGINWFGFETIEGAVQGLWPSATTIETALDTLVENDFNAVRLPLALDSVINDPDVSNDQTAGTAALAGKTYLEVLDYFVNEARKRNILVLLDSHRIEAAEPDFPDVAEPTKITPALEKLATRYCNNPATWNVFGIDIKNEPKGTATWGSGDEATDWRLAAATIGNAVLAKQADHCKGQKIIP</sequence>
<dbReference type="VEuPathDB" id="FungiDB:PYU1_G001170"/>
<keyword evidence="6" id="KW-0624">Polysaccharide degradation</keyword>
<reference evidence="11" key="2">
    <citation type="submission" date="2010-04" db="EMBL/GenBank/DDBJ databases">
        <authorList>
            <person name="Buell R."/>
            <person name="Hamilton J."/>
            <person name="Hostetler J."/>
        </authorList>
    </citation>
    <scope>NUCLEOTIDE SEQUENCE [LARGE SCALE GENOMIC DNA]</scope>
    <source>
        <strain evidence="11">DAOM:BR144</strain>
    </source>
</reference>
<dbReference type="EnsemblProtists" id="PYU1_T001170">
    <property type="protein sequence ID" value="PYU1_T001170"/>
    <property type="gene ID" value="PYU1_G001170"/>
</dbReference>
<feature type="domain" description="Glycoside hydrolase family 5" evidence="9">
    <location>
        <begin position="52"/>
        <end position="225"/>
    </location>
</feature>
<dbReference type="Gene3D" id="3.20.20.80">
    <property type="entry name" value="Glycosidases"/>
    <property type="match status" value="1"/>
</dbReference>
<keyword evidence="3" id="KW-0136">Cellulose degradation</keyword>
<comment type="similarity">
    <text evidence="1 7">Belongs to the glycosyl hydrolase 5 (cellulase A) family.</text>
</comment>
<keyword evidence="8" id="KW-0732">Signal</keyword>
<keyword evidence="5 7" id="KW-0326">Glycosidase</keyword>
<dbReference type="HOGENOM" id="CLU_1191976_0_0_1"/>
<evidence type="ECO:0000256" key="4">
    <source>
        <dbReference type="ARBA" id="ARBA00023277"/>
    </source>
</evidence>
<dbReference type="Proteomes" id="UP000019132">
    <property type="component" value="Unassembled WGS sequence"/>
</dbReference>
<evidence type="ECO:0000256" key="8">
    <source>
        <dbReference type="SAM" id="SignalP"/>
    </source>
</evidence>
<dbReference type="InterPro" id="IPR001547">
    <property type="entry name" value="Glyco_hydro_5"/>
</dbReference>
<dbReference type="GO" id="GO:0004553">
    <property type="term" value="F:hydrolase activity, hydrolyzing O-glycosyl compounds"/>
    <property type="evidence" value="ECO:0007669"/>
    <property type="project" value="InterPro"/>
</dbReference>
<dbReference type="PANTHER" id="PTHR35923">
    <property type="entry name" value="MAJOR EXTRACELLULAR ENDOGLUCANASE"/>
    <property type="match status" value="1"/>
</dbReference>
<evidence type="ECO:0000313" key="10">
    <source>
        <dbReference type="EnsemblProtists" id="PYU1_T001170"/>
    </source>
</evidence>
<keyword evidence="11" id="KW-1185">Reference proteome</keyword>
<feature type="chain" id="PRO_5003867466" description="Glycoside hydrolase family 5 domain-containing protein" evidence="8">
    <location>
        <begin position="22"/>
        <end position="233"/>
    </location>
</feature>
<dbReference type="AlphaFoldDB" id="K3W879"/>